<evidence type="ECO:0000256" key="10">
    <source>
        <dbReference type="ARBA" id="ARBA00023225"/>
    </source>
</evidence>
<sequence length="144" mass="17306">MKAYKFTMEKVLTVRQSEEDVAKKGFLEKKALQMAEESKLEHFKKASHEMKHNTQNFSNINSLRMQYLYQNFLDEQIVLQAKEVEKINQQVIEELDVLLDKQKNRKMIEKLKEKQLASYQEQYKKEEQKELDEMGTLRFGANYY</sequence>
<evidence type="ECO:0000256" key="5">
    <source>
        <dbReference type="ARBA" id="ARBA00022475"/>
    </source>
</evidence>
<evidence type="ECO:0000313" key="12">
    <source>
        <dbReference type="Proteomes" id="UP000188246"/>
    </source>
</evidence>
<evidence type="ECO:0000256" key="7">
    <source>
        <dbReference type="ARBA" id="ARBA00022795"/>
    </source>
</evidence>
<comment type="similarity">
    <text evidence="2">Belongs to the FliJ family.</text>
</comment>
<keyword evidence="8" id="KW-0653">Protein transport</keyword>
<dbReference type="NCBIfam" id="TIGR02473">
    <property type="entry name" value="flagell_FliJ"/>
    <property type="match status" value="1"/>
</dbReference>
<keyword evidence="10" id="KW-1006">Bacterial flagellum protein export</keyword>
<dbReference type="GO" id="GO:0015031">
    <property type="term" value="P:protein transport"/>
    <property type="evidence" value="ECO:0007669"/>
    <property type="project" value="UniProtKB-KW"/>
</dbReference>
<keyword evidence="11" id="KW-0282">Flagellum</keyword>
<evidence type="ECO:0000313" key="11">
    <source>
        <dbReference type="EMBL" id="AQP54566.1"/>
    </source>
</evidence>
<dbReference type="OrthoDB" id="2165860at2"/>
<evidence type="ECO:0000256" key="3">
    <source>
        <dbReference type="ARBA" id="ARBA00020392"/>
    </source>
</evidence>
<dbReference type="Proteomes" id="UP000188246">
    <property type="component" value="Chromosome"/>
</dbReference>
<dbReference type="InterPro" id="IPR012823">
    <property type="entry name" value="Flagell_FliJ"/>
</dbReference>
<dbReference type="InterPro" id="IPR053716">
    <property type="entry name" value="Flag_assembly_chemotaxis_eff"/>
</dbReference>
<dbReference type="Gene3D" id="1.10.287.1700">
    <property type="match status" value="1"/>
</dbReference>
<keyword evidence="9" id="KW-0472">Membrane</keyword>
<proteinExistence type="inferred from homology"/>
<comment type="subcellular location">
    <subcellularLocation>
        <location evidence="1">Cell membrane</location>
        <topology evidence="1">Peripheral membrane protein</topology>
        <orientation evidence="1">Cytoplasmic side</orientation>
    </subcellularLocation>
</comment>
<dbReference type="GO" id="GO:0071973">
    <property type="term" value="P:bacterial-type flagellum-dependent cell motility"/>
    <property type="evidence" value="ECO:0007669"/>
    <property type="project" value="InterPro"/>
</dbReference>
<accession>A0A1Q2D857</accession>
<dbReference type="GO" id="GO:0005886">
    <property type="term" value="C:plasma membrane"/>
    <property type="evidence" value="ECO:0007669"/>
    <property type="project" value="UniProtKB-SubCell"/>
</dbReference>
<keyword evidence="5" id="KW-1003">Cell membrane</keyword>
<dbReference type="Pfam" id="PF02050">
    <property type="entry name" value="FliJ"/>
    <property type="match status" value="1"/>
</dbReference>
<keyword evidence="11" id="KW-0966">Cell projection</keyword>
<organism evidence="11 12">
    <name type="scientific">Vagococcus penaei</name>
    <dbReference type="NCBI Taxonomy" id="633807"/>
    <lineage>
        <taxon>Bacteria</taxon>
        <taxon>Bacillati</taxon>
        <taxon>Bacillota</taxon>
        <taxon>Bacilli</taxon>
        <taxon>Lactobacillales</taxon>
        <taxon>Enterococcaceae</taxon>
        <taxon>Vagococcus</taxon>
    </lineage>
</organism>
<evidence type="ECO:0000256" key="9">
    <source>
        <dbReference type="ARBA" id="ARBA00023136"/>
    </source>
</evidence>
<dbReference type="GO" id="GO:0006935">
    <property type="term" value="P:chemotaxis"/>
    <property type="evidence" value="ECO:0007669"/>
    <property type="project" value="UniProtKB-KW"/>
</dbReference>
<dbReference type="GO" id="GO:0044781">
    <property type="term" value="P:bacterial-type flagellum organization"/>
    <property type="evidence" value="ECO:0007669"/>
    <property type="project" value="UniProtKB-KW"/>
</dbReference>
<dbReference type="KEGG" id="vpi:BW732_10375"/>
<name>A0A1Q2D857_9ENTE</name>
<gene>
    <name evidence="11" type="ORF">BW732_10375</name>
</gene>
<evidence type="ECO:0000256" key="8">
    <source>
        <dbReference type="ARBA" id="ARBA00022927"/>
    </source>
</evidence>
<dbReference type="RefSeq" id="WP_077276653.1">
    <property type="nucleotide sequence ID" value="NZ_CP019609.1"/>
</dbReference>
<protein>
    <recommendedName>
        <fullName evidence="3">Flagellar FliJ protein</fullName>
    </recommendedName>
</protein>
<dbReference type="EMBL" id="CP019609">
    <property type="protein sequence ID" value="AQP54566.1"/>
    <property type="molecule type" value="Genomic_DNA"/>
</dbReference>
<evidence type="ECO:0000256" key="6">
    <source>
        <dbReference type="ARBA" id="ARBA00022500"/>
    </source>
</evidence>
<keyword evidence="4" id="KW-0813">Transport</keyword>
<evidence type="ECO:0000256" key="2">
    <source>
        <dbReference type="ARBA" id="ARBA00010004"/>
    </source>
</evidence>
<keyword evidence="12" id="KW-1185">Reference proteome</keyword>
<dbReference type="GO" id="GO:0009288">
    <property type="term" value="C:bacterial-type flagellum"/>
    <property type="evidence" value="ECO:0007669"/>
    <property type="project" value="InterPro"/>
</dbReference>
<keyword evidence="7" id="KW-1005">Bacterial flagellum biogenesis</keyword>
<evidence type="ECO:0000256" key="4">
    <source>
        <dbReference type="ARBA" id="ARBA00022448"/>
    </source>
</evidence>
<dbReference type="AlphaFoldDB" id="A0A1Q2D857"/>
<keyword evidence="11" id="KW-0969">Cilium</keyword>
<dbReference type="STRING" id="633807.BW732_10375"/>
<reference evidence="11 12" key="1">
    <citation type="journal article" date="2010" name="Int. J. Syst. Evol. Microbiol.">
        <title>Vagococcus penaei sp. nov., isolated from spoilage microbiota of cooked shrimp (Penaeus vannamei).</title>
        <authorList>
            <person name="Jaffres E."/>
            <person name="Prevost H."/>
            <person name="Rossero A."/>
            <person name="Joffraud J.J."/>
            <person name="Dousset X."/>
        </authorList>
    </citation>
    <scope>NUCLEOTIDE SEQUENCE [LARGE SCALE GENOMIC DNA]</scope>
    <source>
        <strain evidence="11 12">CD276</strain>
    </source>
</reference>
<keyword evidence="6" id="KW-0145">Chemotaxis</keyword>
<evidence type="ECO:0000256" key="1">
    <source>
        <dbReference type="ARBA" id="ARBA00004413"/>
    </source>
</evidence>